<name>A0A9J5ZZA5_SOLCO</name>
<evidence type="ECO:0000313" key="1">
    <source>
        <dbReference type="EMBL" id="KAG5617669.1"/>
    </source>
</evidence>
<accession>A0A9J5ZZA5</accession>
<gene>
    <name evidence="1" type="ORF">H5410_017493</name>
</gene>
<reference evidence="1 2" key="1">
    <citation type="submission" date="2020-09" db="EMBL/GenBank/DDBJ databases">
        <title>De no assembly of potato wild relative species, Solanum commersonii.</title>
        <authorList>
            <person name="Cho K."/>
        </authorList>
    </citation>
    <scope>NUCLEOTIDE SEQUENCE [LARGE SCALE GENOMIC DNA]</scope>
    <source>
        <strain evidence="1">LZ3.2</strain>
        <tissue evidence="1">Leaf</tissue>
    </source>
</reference>
<protein>
    <submittedName>
        <fullName evidence="1">Uncharacterized protein</fullName>
    </submittedName>
</protein>
<evidence type="ECO:0000313" key="2">
    <source>
        <dbReference type="Proteomes" id="UP000824120"/>
    </source>
</evidence>
<feature type="non-terminal residue" evidence="1">
    <location>
        <position position="47"/>
    </location>
</feature>
<organism evidence="1 2">
    <name type="scientific">Solanum commersonii</name>
    <name type="common">Commerson's wild potato</name>
    <name type="synonym">Commerson's nightshade</name>
    <dbReference type="NCBI Taxonomy" id="4109"/>
    <lineage>
        <taxon>Eukaryota</taxon>
        <taxon>Viridiplantae</taxon>
        <taxon>Streptophyta</taxon>
        <taxon>Embryophyta</taxon>
        <taxon>Tracheophyta</taxon>
        <taxon>Spermatophyta</taxon>
        <taxon>Magnoliopsida</taxon>
        <taxon>eudicotyledons</taxon>
        <taxon>Gunneridae</taxon>
        <taxon>Pentapetalae</taxon>
        <taxon>asterids</taxon>
        <taxon>lamiids</taxon>
        <taxon>Solanales</taxon>
        <taxon>Solanaceae</taxon>
        <taxon>Solanoideae</taxon>
        <taxon>Solaneae</taxon>
        <taxon>Solanum</taxon>
    </lineage>
</organism>
<dbReference type="Proteomes" id="UP000824120">
    <property type="component" value="Chromosome 3"/>
</dbReference>
<dbReference type="EMBL" id="JACXVP010000003">
    <property type="protein sequence ID" value="KAG5617669.1"/>
    <property type="molecule type" value="Genomic_DNA"/>
</dbReference>
<sequence>IALDCFFLSRGSIGNNFSTFESSFWQKLFFIKVASSSPTPCKAKPGI</sequence>
<keyword evidence="2" id="KW-1185">Reference proteome</keyword>
<comment type="caution">
    <text evidence="1">The sequence shown here is derived from an EMBL/GenBank/DDBJ whole genome shotgun (WGS) entry which is preliminary data.</text>
</comment>
<dbReference type="AlphaFoldDB" id="A0A9J5ZZA5"/>
<proteinExistence type="predicted"/>